<gene>
    <name evidence="1" type="ORF">DENOEST_3233</name>
</gene>
<organism evidence="1 2">
    <name type="scientific">Denitratisoma oestradiolicum</name>
    <dbReference type="NCBI Taxonomy" id="311182"/>
    <lineage>
        <taxon>Bacteria</taxon>
        <taxon>Pseudomonadati</taxon>
        <taxon>Pseudomonadota</taxon>
        <taxon>Betaproteobacteria</taxon>
        <taxon>Nitrosomonadales</taxon>
        <taxon>Sterolibacteriaceae</taxon>
        <taxon>Denitratisoma</taxon>
    </lineage>
</organism>
<keyword evidence="2" id="KW-1185">Reference proteome</keyword>
<reference evidence="1 2" key="1">
    <citation type="submission" date="2020-03" db="EMBL/GenBank/DDBJ databases">
        <authorList>
            <consortium name="Genoscope - CEA"/>
            <person name="William W."/>
        </authorList>
    </citation>
    <scope>NUCLEOTIDE SEQUENCE [LARGE SCALE GENOMIC DNA]</scope>
    <source>
        <strain evidence="2">DSM 16959</strain>
    </source>
</reference>
<sequence>MIENTRRLPVVETKAALYREKASTKPSVTIERSEPMSSPALGRGWDALLGRISFSGGGW</sequence>
<evidence type="ECO:0000313" key="2">
    <source>
        <dbReference type="Proteomes" id="UP000515733"/>
    </source>
</evidence>
<accession>A0A6S6Y4M7</accession>
<evidence type="ECO:0000313" key="1">
    <source>
        <dbReference type="EMBL" id="CAB1370387.1"/>
    </source>
</evidence>
<dbReference type="EMBL" id="LR778301">
    <property type="protein sequence ID" value="CAB1370387.1"/>
    <property type="molecule type" value="Genomic_DNA"/>
</dbReference>
<proteinExistence type="predicted"/>
<name>A0A6S6Y4M7_9PROT</name>
<dbReference type="AlphaFoldDB" id="A0A6S6Y4M7"/>
<dbReference type="KEGG" id="doe:DENOEST_3233"/>
<protein>
    <submittedName>
        <fullName evidence="1">Uncharacterized protein</fullName>
    </submittedName>
</protein>
<dbReference type="Proteomes" id="UP000515733">
    <property type="component" value="Chromosome"/>
</dbReference>